<dbReference type="PANTHER" id="PTHR46383">
    <property type="entry name" value="ASPARTATE AMINOTRANSFERASE"/>
    <property type="match status" value="1"/>
</dbReference>
<keyword evidence="5" id="KW-0663">Pyridoxal phosphate</keyword>
<dbReference type="Gene3D" id="3.40.640.10">
    <property type="entry name" value="Type I PLP-dependent aspartate aminotransferase-like (Major domain)"/>
    <property type="match status" value="1"/>
</dbReference>
<dbReference type="PROSITE" id="PS00105">
    <property type="entry name" value="AA_TRANSFER_CLASS_1"/>
    <property type="match status" value="1"/>
</dbReference>
<dbReference type="KEGG" id="gaz:Pan241w_39750"/>
<proteinExistence type="inferred from homology"/>
<dbReference type="Pfam" id="PF00155">
    <property type="entry name" value="Aminotran_1_2"/>
    <property type="match status" value="1"/>
</dbReference>
<evidence type="ECO:0000259" key="7">
    <source>
        <dbReference type="Pfam" id="PF00155"/>
    </source>
</evidence>
<keyword evidence="3 6" id="KW-0032">Aminotransferase</keyword>
<dbReference type="Proteomes" id="UP000317171">
    <property type="component" value="Chromosome"/>
</dbReference>
<evidence type="ECO:0000313" key="8">
    <source>
        <dbReference type="EMBL" id="QDT43871.1"/>
    </source>
</evidence>
<feature type="domain" description="Aminotransferase class I/classII large" evidence="7">
    <location>
        <begin position="33"/>
        <end position="354"/>
    </location>
</feature>
<keyword evidence="4 6" id="KW-0808">Transferase</keyword>
<dbReference type="GO" id="GO:0006520">
    <property type="term" value="P:amino acid metabolic process"/>
    <property type="evidence" value="ECO:0007669"/>
    <property type="project" value="InterPro"/>
</dbReference>
<sequence length="374" mass="41932">MNHMSEEWIADRMHLIDASGIRKVFDLAANMKNPVNLSIGQPHFDTPDTIKDALCQAVRDGKNAYSQTQGIAPLIEKIQSRVDAEYHHEDRQVFISSGTSGALMLVLNTLINPGDEVIVFDPYFVMYTHLTRVVGGKPVFVETYPDFTINIEKVRAAITDRTKLILFNSPSNPTGHVASETETRALAELVAEKNIALVSDEIYRSFCYDEPFVSPAAFNEKTIVIDGFSKSHSMTGHRLGFVHGPKSVVQQMIKLQQYTFVCAPHPVQWAGLAALECDISDRVEEYHEKRDLMRDRLSDKFEIAGAGGAFYMFLKTPWGTGTEFCTEAIKNNLLIIPGNVFSNRDTHFRISYAQENPVLEEGAAILNRLADRKM</sequence>
<dbReference type="EMBL" id="CP036269">
    <property type="protein sequence ID" value="QDT43871.1"/>
    <property type="molecule type" value="Genomic_DNA"/>
</dbReference>
<accession>A0A517RJ23</accession>
<name>A0A517RJ23_9PLAN</name>
<evidence type="ECO:0000256" key="5">
    <source>
        <dbReference type="ARBA" id="ARBA00022898"/>
    </source>
</evidence>
<evidence type="ECO:0000256" key="4">
    <source>
        <dbReference type="ARBA" id="ARBA00022679"/>
    </source>
</evidence>
<evidence type="ECO:0000256" key="6">
    <source>
        <dbReference type="RuleBase" id="RU000481"/>
    </source>
</evidence>
<dbReference type="CDD" id="cd00609">
    <property type="entry name" value="AAT_like"/>
    <property type="match status" value="1"/>
</dbReference>
<dbReference type="PANTHER" id="PTHR46383:SF1">
    <property type="entry name" value="ASPARTATE AMINOTRANSFERASE"/>
    <property type="match status" value="1"/>
</dbReference>
<dbReference type="InterPro" id="IPR004838">
    <property type="entry name" value="NHTrfase_class1_PyrdxlP-BS"/>
</dbReference>
<evidence type="ECO:0000256" key="2">
    <source>
        <dbReference type="ARBA" id="ARBA00007441"/>
    </source>
</evidence>
<dbReference type="EC" id="2.6.1.-" evidence="6"/>
<dbReference type="SUPFAM" id="SSF53383">
    <property type="entry name" value="PLP-dependent transferases"/>
    <property type="match status" value="1"/>
</dbReference>
<comment type="cofactor">
    <cofactor evidence="1 6">
        <name>pyridoxal 5'-phosphate</name>
        <dbReference type="ChEBI" id="CHEBI:597326"/>
    </cofactor>
</comment>
<evidence type="ECO:0000256" key="3">
    <source>
        <dbReference type="ARBA" id="ARBA00022576"/>
    </source>
</evidence>
<dbReference type="InterPro" id="IPR015424">
    <property type="entry name" value="PyrdxlP-dep_Trfase"/>
</dbReference>
<dbReference type="InterPro" id="IPR004839">
    <property type="entry name" value="Aminotransferase_I/II_large"/>
</dbReference>
<evidence type="ECO:0000256" key="1">
    <source>
        <dbReference type="ARBA" id="ARBA00001933"/>
    </source>
</evidence>
<gene>
    <name evidence="8" type="ORF">Pan241w_39750</name>
</gene>
<reference evidence="8 9" key="1">
    <citation type="submission" date="2019-02" db="EMBL/GenBank/DDBJ databases">
        <title>Deep-cultivation of Planctomycetes and their phenomic and genomic characterization uncovers novel biology.</title>
        <authorList>
            <person name="Wiegand S."/>
            <person name="Jogler M."/>
            <person name="Boedeker C."/>
            <person name="Pinto D."/>
            <person name="Vollmers J."/>
            <person name="Rivas-Marin E."/>
            <person name="Kohn T."/>
            <person name="Peeters S.H."/>
            <person name="Heuer A."/>
            <person name="Rast P."/>
            <person name="Oberbeckmann S."/>
            <person name="Bunk B."/>
            <person name="Jeske O."/>
            <person name="Meyerdierks A."/>
            <person name="Storesund J.E."/>
            <person name="Kallscheuer N."/>
            <person name="Luecker S."/>
            <person name="Lage O.M."/>
            <person name="Pohl T."/>
            <person name="Merkel B.J."/>
            <person name="Hornburger P."/>
            <person name="Mueller R.-W."/>
            <person name="Bruemmer F."/>
            <person name="Labrenz M."/>
            <person name="Spormann A.M."/>
            <person name="Op den Camp H."/>
            <person name="Overmann J."/>
            <person name="Amann R."/>
            <person name="Jetten M.S.M."/>
            <person name="Mascher T."/>
            <person name="Medema M.H."/>
            <person name="Devos D.P."/>
            <person name="Kaster A.-K."/>
            <person name="Ovreas L."/>
            <person name="Rohde M."/>
            <person name="Galperin M.Y."/>
            <person name="Jogler C."/>
        </authorList>
    </citation>
    <scope>NUCLEOTIDE SEQUENCE [LARGE SCALE GENOMIC DNA]</scope>
    <source>
        <strain evidence="8 9">Pan241w</strain>
    </source>
</reference>
<protein>
    <recommendedName>
        <fullName evidence="6">Aminotransferase</fullName>
        <ecNumber evidence="6">2.6.1.-</ecNumber>
    </recommendedName>
</protein>
<comment type="similarity">
    <text evidence="2 6">Belongs to the class-I pyridoxal-phosphate-dependent aminotransferase family.</text>
</comment>
<organism evidence="8 9">
    <name type="scientific">Gimesia alba</name>
    <dbReference type="NCBI Taxonomy" id="2527973"/>
    <lineage>
        <taxon>Bacteria</taxon>
        <taxon>Pseudomonadati</taxon>
        <taxon>Planctomycetota</taxon>
        <taxon>Planctomycetia</taxon>
        <taxon>Planctomycetales</taxon>
        <taxon>Planctomycetaceae</taxon>
        <taxon>Gimesia</taxon>
    </lineage>
</organism>
<dbReference type="InterPro" id="IPR015421">
    <property type="entry name" value="PyrdxlP-dep_Trfase_major"/>
</dbReference>
<dbReference type="GO" id="GO:0008483">
    <property type="term" value="F:transaminase activity"/>
    <property type="evidence" value="ECO:0007669"/>
    <property type="project" value="UniProtKB-KW"/>
</dbReference>
<dbReference type="InterPro" id="IPR050596">
    <property type="entry name" value="AspAT/PAT-like"/>
</dbReference>
<evidence type="ECO:0000313" key="9">
    <source>
        <dbReference type="Proteomes" id="UP000317171"/>
    </source>
</evidence>
<dbReference type="AlphaFoldDB" id="A0A517RJ23"/>
<dbReference type="GO" id="GO:0030170">
    <property type="term" value="F:pyridoxal phosphate binding"/>
    <property type="evidence" value="ECO:0007669"/>
    <property type="project" value="InterPro"/>
</dbReference>
<keyword evidence="9" id="KW-1185">Reference proteome</keyword>